<keyword evidence="4" id="KW-0862">Zinc</keyword>
<feature type="transmembrane region" description="Helical" evidence="7">
    <location>
        <begin position="21"/>
        <end position="42"/>
    </location>
</feature>
<evidence type="ECO:0000256" key="7">
    <source>
        <dbReference type="SAM" id="Phobius"/>
    </source>
</evidence>
<dbReference type="NCBIfam" id="TIGR01297">
    <property type="entry name" value="CDF"/>
    <property type="match status" value="1"/>
</dbReference>
<organism evidence="9 10">
    <name type="scientific">Rhodotorula paludigena</name>
    <dbReference type="NCBI Taxonomy" id="86838"/>
    <lineage>
        <taxon>Eukaryota</taxon>
        <taxon>Fungi</taxon>
        <taxon>Dikarya</taxon>
        <taxon>Basidiomycota</taxon>
        <taxon>Pucciniomycotina</taxon>
        <taxon>Microbotryomycetes</taxon>
        <taxon>Sporidiobolales</taxon>
        <taxon>Sporidiobolaceae</taxon>
        <taxon>Rhodotorula</taxon>
    </lineage>
</organism>
<dbReference type="AlphaFoldDB" id="A0AAV5GMX9"/>
<protein>
    <recommendedName>
        <fullName evidence="8">Cation efflux protein transmembrane domain-containing protein</fullName>
    </recommendedName>
</protein>
<dbReference type="SUPFAM" id="SSF161111">
    <property type="entry name" value="Cation efflux protein transmembrane domain-like"/>
    <property type="match status" value="1"/>
</dbReference>
<evidence type="ECO:0000256" key="6">
    <source>
        <dbReference type="ARBA" id="ARBA00023136"/>
    </source>
</evidence>
<dbReference type="Proteomes" id="UP001342314">
    <property type="component" value="Unassembled WGS sequence"/>
</dbReference>
<feature type="transmembrane region" description="Helical" evidence="7">
    <location>
        <begin position="93"/>
        <end position="112"/>
    </location>
</feature>
<dbReference type="GO" id="GO:0006882">
    <property type="term" value="P:intracellular zinc ion homeostasis"/>
    <property type="evidence" value="ECO:0007669"/>
    <property type="project" value="TreeGrafter"/>
</dbReference>
<evidence type="ECO:0000313" key="9">
    <source>
        <dbReference type="EMBL" id="GJN93935.1"/>
    </source>
</evidence>
<dbReference type="PANTHER" id="PTHR45820">
    <property type="entry name" value="FI23527P1"/>
    <property type="match status" value="1"/>
</dbReference>
<keyword evidence="10" id="KW-1185">Reference proteome</keyword>
<evidence type="ECO:0000256" key="3">
    <source>
        <dbReference type="ARBA" id="ARBA00022692"/>
    </source>
</evidence>
<evidence type="ECO:0000256" key="5">
    <source>
        <dbReference type="ARBA" id="ARBA00022989"/>
    </source>
</evidence>
<dbReference type="Pfam" id="PF01545">
    <property type="entry name" value="Cation_efflux"/>
    <property type="match status" value="1"/>
</dbReference>
<dbReference type="InterPro" id="IPR002524">
    <property type="entry name" value="Cation_efflux"/>
</dbReference>
<evidence type="ECO:0000256" key="4">
    <source>
        <dbReference type="ARBA" id="ARBA00022833"/>
    </source>
</evidence>
<sequence length="365" mass="40463">MARPSGLTAEQRARRREITKVKIAMGVTALVMLMQVVVGYTFNVLSLVAESYHMMNDVAAFVVQLYAKELANVDREWIDGRSAFSYGFGRVEFVANLVQGALLLALCLTLTLESIQRAFSTETLLLPFVTVIAGVVTLIWNIVMFYMFRNKEGGHDLHAHSLSKRLTALSKHACDSQKKEATGLKLFVAQNAMAVHAIGDALGSIAIIIDGAFSWALGPDLHHPRWQGPLMSWSGVGFVDPICALVVIYIILKHTYPLITTSSFALMHAFDPAAVKEISARFRGHDWLPSLSCPMDIMLKDLHIWQLSETSKFATVKLELYSRHEPNWRDFAALARAAKGVLGPTVPPAHSDGHHNLRHLRRVAL</sequence>
<evidence type="ECO:0000256" key="1">
    <source>
        <dbReference type="ARBA" id="ARBA00004141"/>
    </source>
</evidence>
<dbReference type="GO" id="GO:0005385">
    <property type="term" value="F:zinc ion transmembrane transporter activity"/>
    <property type="evidence" value="ECO:0007669"/>
    <property type="project" value="TreeGrafter"/>
</dbReference>
<feature type="transmembrane region" description="Helical" evidence="7">
    <location>
        <begin position="230"/>
        <end position="252"/>
    </location>
</feature>
<keyword evidence="3 7" id="KW-0812">Transmembrane</keyword>
<dbReference type="GO" id="GO:0016020">
    <property type="term" value="C:membrane"/>
    <property type="evidence" value="ECO:0007669"/>
    <property type="project" value="UniProtKB-SubCell"/>
</dbReference>
<evidence type="ECO:0000256" key="2">
    <source>
        <dbReference type="ARBA" id="ARBA00008873"/>
    </source>
</evidence>
<dbReference type="EMBL" id="BQKY01000015">
    <property type="protein sequence ID" value="GJN93935.1"/>
    <property type="molecule type" value="Genomic_DNA"/>
</dbReference>
<dbReference type="Gene3D" id="1.20.1510.10">
    <property type="entry name" value="Cation efflux protein transmembrane domain"/>
    <property type="match status" value="1"/>
</dbReference>
<keyword evidence="5 7" id="KW-1133">Transmembrane helix</keyword>
<dbReference type="InterPro" id="IPR027469">
    <property type="entry name" value="Cation_efflux_TMD_sf"/>
</dbReference>
<comment type="caution">
    <text evidence="9">The sequence shown here is derived from an EMBL/GenBank/DDBJ whole genome shotgun (WGS) entry which is preliminary data.</text>
</comment>
<feature type="domain" description="Cation efflux protein transmembrane" evidence="8">
    <location>
        <begin position="22"/>
        <end position="267"/>
    </location>
</feature>
<comment type="similarity">
    <text evidence="2">Belongs to the cation diffusion facilitator (CDF) transporter (TC 2.A.4) family. SLC30A subfamily.</text>
</comment>
<evidence type="ECO:0000313" key="10">
    <source>
        <dbReference type="Proteomes" id="UP001342314"/>
    </source>
</evidence>
<gene>
    <name evidence="9" type="ORF">Rhopal_006994-T1</name>
</gene>
<feature type="transmembrane region" description="Helical" evidence="7">
    <location>
        <begin position="124"/>
        <end position="148"/>
    </location>
</feature>
<evidence type="ECO:0000259" key="8">
    <source>
        <dbReference type="Pfam" id="PF01545"/>
    </source>
</evidence>
<name>A0AAV5GMX9_9BASI</name>
<dbReference type="PANTHER" id="PTHR45820:SF4">
    <property type="entry name" value="ZINC TRANSPORTER 63C, ISOFORM F"/>
    <property type="match status" value="1"/>
</dbReference>
<reference evidence="9 10" key="1">
    <citation type="submission" date="2021-12" db="EMBL/GenBank/DDBJ databases">
        <title>High titer production of polyol ester of fatty acids by Rhodotorula paludigena BS15 towards product separation-free biomass refinery.</title>
        <authorList>
            <person name="Mano J."/>
            <person name="Ono H."/>
            <person name="Tanaka T."/>
            <person name="Naito K."/>
            <person name="Sushida H."/>
            <person name="Ike M."/>
            <person name="Tokuyasu K."/>
            <person name="Kitaoka M."/>
        </authorList>
    </citation>
    <scope>NUCLEOTIDE SEQUENCE [LARGE SCALE GENOMIC DNA]</scope>
    <source>
        <strain evidence="9 10">BS15</strain>
    </source>
</reference>
<comment type="subcellular location">
    <subcellularLocation>
        <location evidence="1">Membrane</location>
        <topology evidence="1">Multi-pass membrane protein</topology>
    </subcellularLocation>
</comment>
<proteinExistence type="inferred from homology"/>
<accession>A0AAV5GMX9</accession>
<keyword evidence="6 7" id="KW-0472">Membrane</keyword>
<dbReference type="InterPro" id="IPR058533">
    <property type="entry name" value="Cation_efflux_TM"/>
</dbReference>